<dbReference type="AlphaFoldDB" id="A0AA36MAC2"/>
<sequence>MTLIDLDGDSNYLKTAIHAETGSTAPTKEHLGLAATLNIPVFVIITKWDLVEKERLERVIASTSTLLSRAGMSAGSKRLKWERDAVKAAGGDRFTIGTVNHVCILRH</sequence>
<dbReference type="Pfam" id="PF00009">
    <property type="entry name" value="GTP_EFTU"/>
    <property type="match status" value="1"/>
</dbReference>
<evidence type="ECO:0000259" key="1">
    <source>
        <dbReference type="Pfam" id="PF00009"/>
    </source>
</evidence>
<evidence type="ECO:0000313" key="3">
    <source>
        <dbReference type="Proteomes" id="UP001176961"/>
    </source>
</evidence>
<reference evidence="2" key="1">
    <citation type="submission" date="2023-07" db="EMBL/GenBank/DDBJ databases">
        <authorList>
            <consortium name="CYATHOMIX"/>
        </authorList>
    </citation>
    <scope>NUCLEOTIDE SEQUENCE</scope>
    <source>
        <strain evidence="2">N/A</strain>
    </source>
</reference>
<dbReference type="Gene3D" id="3.40.50.300">
    <property type="entry name" value="P-loop containing nucleotide triphosphate hydrolases"/>
    <property type="match status" value="1"/>
</dbReference>
<dbReference type="EMBL" id="CATQJL010000305">
    <property type="protein sequence ID" value="CAJ0604566.1"/>
    <property type="molecule type" value="Genomic_DNA"/>
</dbReference>
<dbReference type="Proteomes" id="UP001176961">
    <property type="component" value="Unassembled WGS sequence"/>
</dbReference>
<dbReference type="InterPro" id="IPR000795">
    <property type="entry name" value="T_Tr_GTP-bd_dom"/>
</dbReference>
<evidence type="ECO:0000313" key="2">
    <source>
        <dbReference type="EMBL" id="CAJ0604566.1"/>
    </source>
</evidence>
<proteinExistence type="predicted"/>
<organism evidence="2 3">
    <name type="scientific">Cylicocyclus nassatus</name>
    <name type="common">Nematode worm</name>
    <dbReference type="NCBI Taxonomy" id="53992"/>
    <lineage>
        <taxon>Eukaryota</taxon>
        <taxon>Metazoa</taxon>
        <taxon>Ecdysozoa</taxon>
        <taxon>Nematoda</taxon>
        <taxon>Chromadorea</taxon>
        <taxon>Rhabditida</taxon>
        <taxon>Rhabditina</taxon>
        <taxon>Rhabditomorpha</taxon>
        <taxon>Strongyloidea</taxon>
        <taxon>Strongylidae</taxon>
        <taxon>Cylicocyclus</taxon>
    </lineage>
</organism>
<feature type="domain" description="Tr-type G" evidence="1">
    <location>
        <begin position="17"/>
        <end position="71"/>
    </location>
</feature>
<dbReference type="SUPFAM" id="SSF52540">
    <property type="entry name" value="P-loop containing nucleoside triphosphate hydrolases"/>
    <property type="match status" value="1"/>
</dbReference>
<protein>
    <recommendedName>
        <fullName evidence="1">Tr-type G domain-containing protein</fullName>
    </recommendedName>
</protein>
<name>A0AA36MAC2_CYLNA</name>
<dbReference type="InterPro" id="IPR027417">
    <property type="entry name" value="P-loop_NTPase"/>
</dbReference>
<gene>
    <name evidence="2" type="ORF">CYNAS_LOCUS16549</name>
</gene>
<dbReference type="GO" id="GO:0005525">
    <property type="term" value="F:GTP binding"/>
    <property type="evidence" value="ECO:0007669"/>
    <property type="project" value="InterPro"/>
</dbReference>
<dbReference type="GO" id="GO:0003924">
    <property type="term" value="F:GTPase activity"/>
    <property type="evidence" value="ECO:0007669"/>
    <property type="project" value="InterPro"/>
</dbReference>
<accession>A0AA36MAC2</accession>
<keyword evidence="3" id="KW-1185">Reference proteome</keyword>
<comment type="caution">
    <text evidence="2">The sequence shown here is derived from an EMBL/GenBank/DDBJ whole genome shotgun (WGS) entry which is preliminary data.</text>
</comment>